<sequence length="92" mass="10316">PSAVFMAPRRLQMYKDVVLAAAEPQYLVLWSINIDGERWIDAEDMMAEDSYWWKIYQKEFGFFGEGDTEAIGITSHDGTGKVPGIGAARVEA</sequence>
<gene>
    <name evidence="1" type="ORF">METZ01_LOCUS445720</name>
</gene>
<organism evidence="1">
    <name type="scientific">marine metagenome</name>
    <dbReference type="NCBI Taxonomy" id="408172"/>
    <lineage>
        <taxon>unclassified sequences</taxon>
        <taxon>metagenomes</taxon>
        <taxon>ecological metagenomes</taxon>
    </lineage>
</organism>
<reference evidence="1" key="1">
    <citation type="submission" date="2018-05" db="EMBL/GenBank/DDBJ databases">
        <authorList>
            <person name="Lanie J.A."/>
            <person name="Ng W.-L."/>
            <person name="Kazmierczak K.M."/>
            <person name="Andrzejewski T.M."/>
            <person name="Davidsen T.M."/>
            <person name="Wayne K.J."/>
            <person name="Tettelin H."/>
            <person name="Glass J.I."/>
            <person name="Rusch D."/>
            <person name="Podicherti R."/>
            <person name="Tsui H.-C.T."/>
            <person name="Winkler M.E."/>
        </authorList>
    </citation>
    <scope>NUCLEOTIDE SEQUENCE</scope>
</reference>
<evidence type="ECO:0000313" key="1">
    <source>
        <dbReference type="EMBL" id="SVD92866.1"/>
    </source>
</evidence>
<proteinExistence type="predicted"/>
<feature type="non-terminal residue" evidence="1">
    <location>
        <position position="1"/>
    </location>
</feature>
<name>A0A382ZBH1_9ZZZZ</name>
<accession>A0A382ZBH1</accession>
<protein>
    <submittedName>
        <fullName evidence="1">Uncharacterized protein</fullName>
    </submittedName>
</protein>
<dbReference type="EMBL" id="UINC01182577">
    <property type="protein sequence ID" value="SVD92866.1"/>
    <property type="molecule type" value="Genomic_DNA"/>
</dbReference>
<dbReference type="AlphaFoldDB" id="A0A382ZBH1"/>